<gene>
    <name evidence="6" type="ORF">SISNIDRAFT_466957</name>
</gene>
<evidence type="ECO:0000256" key="2">
    <source>
        <dbReference type="ARBA" id="ARBA00006727"/>
    </source>
</evidence>
<evidence type="ECO:0000313" key="6">
    <source>
        <dbReference type="EMBL" id="KZS92097.1"/>
    </source>
</evidence>
<organism evidence="6 7">
    <name type="scientific">Sistotremastrum niveocremeum HHB9708</name>
    <dbReference type="NCBI Taxonomy" id="1314777"/>
    <lineage>
        <taxon>Eukaryota</taxon>
        <taxon>Fungi</taxon>
        <taxon>Dikarya</taxon>
        <taxon>Basidiomycota</taxon>
        <taxon>Agaricomycotina</taxon>
        <taxon>Agaricomycetes</taxon>
        <taxon>Sistotremastrales</taxon>
        <taxon>Sistotremastraceae</taxon>
        <taxon>Sertulicium</taxon>
        <taxon>Sertulicium niveocremeum</taxon>
    </lineage>
</organism>
<dbReference type="PANTHER" id="PTHR11360">
    <property type="entry name" value="MONOCARBOXYLATE TRANSPORTER"/>
    <property type="match status" value="1"/>
</dbReference>
<keyword evidence="4" id="KW-0472">Membrane</keyword>
<feature type="transmembrane region" description="Helical" evidence="4">
    <location>
        <begin position="267"/>
        <end position="292"/>
    </location>
</feature>
<feature type="transmembrane region" description="Helical" evidence="4">
    <location>
        <begin position="119"/>
        <end position="137"/>
    </location>
</feature>
<dbReference type="PROSITE" id="PS50850">
    <property type="entry name" value="MFS"/>
    <property type="match status" value="1"/>
</dbReference>
<proteinExistence type="inferred from homology"/>
<feature type="region of interest" description="Disordered" evidence="3">
    <location>
        <begin position="1"/>
        <end position="22"/>
    </location>
</feature>
<dbReference type="InterPro" id="IPR020846">
    <property type="entry name" value="MFS_dom"/>
</dbReference>
<dbReference type="SUPFAM" id="SSF103473">
    <property type="entry name" value="MFS general substrate transporter"/>
    <property type="match status" value="2"/>
</dbReference>
<feature type="region of interest" description="Disordered" evidence="3">
    <location>
        <begin position="472"/>
        <end position="499"/>
    </location>
</feature>
<dbReference type="PANTHER" id="PTHR11360:SF234">
    <property type="entry name" value="MFS-TYPE TRANSPORTER DBAD-RELATED"/>
    <property type="match status" value="1"/>
</dbReference>
<protein>
    <submittedName>
        <fullName evidence="6">MFS general substrate transporter</fullName>
    </submittedName>
</protein>
<feature type="transmembrane region" description="Helical" evidence="4">
    <location>
        <begin position="409"/>
        <end position="430"/>
    </location>
</feature>
<evidence type="ECO:0000256" key="3">
    <source>
        <dbReference type="SAM" id="MobiDB-lite"/>
    </source>
</evidence>
<feature type="domain" description="Major facilitator superfamily (MFS) profile" evidence="5">
    <location>
        <begin position="273"/>
        <end position="499"/>
    </location>
</feature>
<keyword evidence="4" id="KW-0812">Transmembrane</keyword>
<feature type="transmembrane region" description="Helical" evidence="4">
    <location>
        <begin position="179"/>
        <end position="199"/>
    </location>
</feature>
<dbReference type="Gene3D" id="1.20.1250.20">
    <property type="entry name" value="MFS general substrate transporter like domains"/>
    <property type="match status" value="2"/>
</dbReference>
<evidence type="ECO:0000256" key="1">
    <source>
        <dbReference type="ARBA" id="ARBA00004141"/>
    </source>
</evidence>
<evidence type="ECO:0000313" key="7">
    <source>
        <dbReference type="Proteomes" id="UP000076722"/>
    </source>
</evidence>
<dbReference type="Proteomes" id="UP000076722">
    <property type="component" value="Unassembled WGS sequence"/>
</dbReference>
<dbReference type="InterPro" id="IPR036259">
    <property type="entry name" value="MFS_trans_sf"/>
</dbReference>
<comment type="similarity">
    <text evidence="2">Belongs to the major facilitator superfamily. Monocarboxylate porter (TC 2.A.1.13) family.</text>
</comment>
<dbReference type="GO" id="GO:0022857">
    <property type="term" value="F:transmembrane transporter activity"/>
    <property type="evidence" value="ECO:0007669"/>
    <property type="project" value="InterPro"/>
</dbReference>
<evidence type="ECO:0000259" key="5">
    <source>
        <dbReference type="PROSITE" id="PS50850"/>
    </source>
</evidence>
<accession>A0A164T5G9</accession>
<feature type="transmembrane region" description="Helical" evidence="4">
    <location>
        <begin position="143"/>
        <end position="167"/>
    </location>
</feature>
<feature type="transmembrane region" description="Helical" evidence="4">
    <location>
        <begin position="90"/>
        <end position="112"/>
    </location>
</feature>
<dbReference type="Pfam" id="PF07690">
    <property type="entry name" value="MFS_1"/>
    <property type="match status" value="2"/>
</dbReference>
<keyword evidence="4" id="KW-1133">Transmembrane helix</keyword>
<feature type="transmembrane region" description="Helical" evidence="4">
    <location>
        <begin position="377"/>
        <end position="397"/>
    </location>
</feature>
<reference evidence="6 7" key="1">
    <citation type="journal article" date="2016" name="Mol. Biol. Evol.">
        <title>Comparative Genomics of Early-Diverging Mushroom-Forming Fungi Provides Insights into the Origins of Lignocellulose Decay Capabilities.</title>
        <authorList>
            <person name="Nagy L.G."/>
            <person name="Riley R."/>
            <person name="Tritt A."/>
            <person name="Adam C."/>
            <person name="Daum C."/>
            <person name="Floudas D."/>
            <person name="Sun H."/>
            <person name="Yadav J.S."/>
            <person name="Pangilinan J."/>
            <person name="Larsson K.H."/>
            <person name="Matsuura K."/>
            <person name="Barry K."/>
            <person name="Labutti K."/>
            <person name="Kuo R."/>
            <person name="Ohm R.A."/>
            <person name="Bhattacharya S.S."/>
            <person name="Shirouzu T."/>
            <person name="Yoshinaga Y."/>
            <person name="Martin F.M."/>
            <person name="Grigoriev I.V."/>
            <person name="Hibbett D.S."/>
        </authorList>
    </citation>
    <scope>NUCLEOTIDE SEQUENCE [LARGE SCALE GENOMIC DNA]</scope>
    <source>
        <strain evidence="6 7">HHB9708</strain>
    </source>
</reference>
<feature type="transmembrane region" description="Helical" evidence="4">
    <location>
        <begin position="349"/>
        <end position="371"/>
    </location>
</feature>
<keyword evidence="7" id="KW-1185">Reference proteome</keyword>
<comment type="subcellular location">
    <subcellularLocation>
        <location evidence="1">Membrane</location>
        <topology evidence="1">Multi-pass membrane protein</topology>
    </subcellularLocation>
</comment>
<dbReference type="AlphaFoldDB" id="A0A164T5G9"/>
<name>A0A164T5G9_9AGAM</name>
<dbReference type="InterPro" id="IPR050327">
    <property type="entry name" value="Proton-linked_MCT"/>
</dbReference>
<dbReference type="GO" id="GO:0016020">
    <property type="term" value="C:membrane"/>
    <property type="evidence" value="ECO:0007669"/>
    <property type="project" value="UniProtKB-SubCell"/>
</dbReference>
<sequence length="499" mass="53521">MSLTSTTETTRTDSGLPESINQTVEIDSEKNGVASSSRGDGDSGADWRGWSTVFSAWCVQFVTGGHVNAFGVYEAFYKEVYLSNESTFTISWIGSVPIVCLVGFGVLSGAMFDRGYYRPVLIGASVLYIFSNFMLSITEAHHWYQVFLSQGVGMGLAMGAISVPSLASVCHHFPHHHRSLALGIASSGAAFGGFIYPIMLNDLINLDRSLDEDVGTPETFRRGVRISAGVGAGLLGVANVLVRERKGSEKRVWTHTRIVPILKDWKFFLLCCGTAIVYFGSVFPSVYIQLFAASKGLPPKFSFFTVSSSLGTKRVLSDISNQLPIFNAASALGRLILNFLADRFGCLKVLIVATIGMGATLFGFIGIGSVAEMSLGSLFLGFFVGGFNASCVAAAAGWSVRRTEIGTRIGILSFFLLVPSVAGPPINGALLTGRYIWSRPIIFSGMCAMGGAGLYIVTRLVERRKPAIGWHEAEPEDEGTYGSARVSTVASRSSEKTEG</sequence>
<feature type="transmembrane region" description="Helical" evidence="4">
    <location>
        <begin position="224"/>
        <end position="242"/>
    </location>
</feature>
<dbReference type="EMBL" id="KV419411">
    <property type="protein sequence ID" value="KZS92097.1"/>
    <property type="molecule type" value="Genomic_DNA"/>
</dbReference>
<feature type="transmembrane region" description="Helical" evidence="4">
    <location>
        <begin position="319"/>
        <end position="337"/>
    </location>
</feature>
<feature type="transmembrane region" description="Helical" evidence="4">
    <location>
        <begin position="436"/>
        <end position="457"/>
    </location>
</feature>
<dbReference type="InterPro" id="IPR011701">
    <property type="entry name" value="MFS"/>
</dbReference>
<evidence type="ECO:0000256" key="4">
    <source>
        <dbReference type="SAM" id="Phobius"/>
    </source>
</evidence>
<feature type="compositionally biased region" description="Low complexity" evidence="3">
    <location>
        <begin position="483"/>
        <end position="492"/>
    </location>
</feature>